<evidence type="ECO:0000259" key="9">
    <source>
        <dbReference type="Pfam" id="PF00999"/>
    </source>
</evidence>
<name>A0ABV5IV60_9ACTN</name>
<evidence type="ECO:0000256" key="6">
    <source>
        <dbReference type="ARBA" id="ARBA00023136"/>
    </source>
</evidence>
<feature type="region of interest" description="Disordered" evidence="7">
    <location>
        <begin position="416"/>
        <end position="435"/>
    </location>
</feature>
<feature type="transmembrane region" description="Helical" evidence="8">
    <location>
        <begin position="69"/>
        <end position="89"/>
    </location>
</feature>
<feature type="transmembrane region" description="Helical" evidence="8">
    <location>
        <begin position="299"/>
        <end position="320"/>
    </location>
</feature>
<dbReference type="InterPro" id="IPR038770">
    <property type="entry name" value="Na+/solute_symporter_sf"/>
</dbReference>
<sequence length="435" mass="43398">MIPAEGPARIALFGVVLAAVLLLAWAGRLLAGALRQPAVIGEVALGMAAGPLVVAVAGPGAARALPLDWLSWCGHAGLVLYLVGVIHELRLAAPLVRGRAVGWTAAGALAVPMLAGSAVAVWALAGDEPGLRGTAPASALVVFLAVSLSVTAVPVLARILSERDLVGTRAGVLSMTVATVTDAVAWLLVTLAVSLATGGLGNVAVLTAVTAAALTGAVAVRRALGTAPLLRLPARLPRAAAVLLAVWALAAAAAMRSWGLTEILGAALAALALPLTAPAPADGPARGGGADPWARPVRLVAGAGRLLVPVFFVVTGFTVFAEPFAVAPWAAIVLVTLLGMAGKVGGAYAGARLGGEPPGMALRLGVLLNTRGLTELVVLQIGHEAGILTPAMFLALAVMALVTTAATGPSYALLQRPRRPRGTAPVPVAQNGGLR</sequence>
<dbReference type="InterPro" id="IPR050794">
    <property type="entry name" value="CPA2_transporter"/>
</dbReference>
<keyword evidence="11" id="KW-1185">Reference proteome</keyword>
<gene>
    <name evidence="10" type="ORF">ACFFV7_43690</name>
</gene>
<feature type="domain" description="Cation/H+ exchanger transmembrane" evidence="9">
    <location>
        <begin position="21"/>
        <end position="409"/>
    </location>
</feature>
<keyword evidence="3 8" id="KW-0812">Transmembrane</keyword>
<dbReference type="EMBL" id="JBHMEI010000067">
    <property type="protein sequence ID" value="MFB9208147.1"/>
    <property type="molecule type" value="Genomic_DNA"/>
</dbReference>
<evidence type="ECO:0000256" key="5">
    <source>
        <dbReference type="ARBA" id="ARBA00023065"/>
    </source>
</evidence>
<protein>
    <submittedName>
        <fullName evidence="10">Cation:proton antiporter</fullName>
    </submittedName>
</protein>
<feature type="transmembrane region" description="Helical" evidence="8">
    <location>
        <begin position="38"/>
        <end position="57"/>
    </location>
</feature>
<comment type="caution">
    <text evidence="10">The sequence shown here is derived from an EMBL/GenBank/DDBJ whole genome shotgun (WGS) entry which is preliminary data.</text>
</comment>
<evidence type="ECO:0000256" key="8">
    <source>
        <dbReference type="SAM" id="Phobius"/>
    </source>
</evidence>
<evidence type="ECO:0000256" key="3">
    <source>
        <dbReference type="ARBA" id="ARBA00022692"/>
    </source>
</evidence>
<proteinExistence type="predicted"/>
<evidence type="ECO:0000256" key="2">
    <source>
        <dbReference type="ARBA" id="ARBA00022448"/>
    </source>
</evidence>
<evidence type="ECO:0000256" key="7">
    <source>
        <dbReference type="SAM" id="MobiDB-lite"/>
    </source>
</evidence>
<keyword evidence="6 8" id="KW-0472">Membrane</keyword>
<accession>A0ABV5IV60</accession>
<dbReference type="Proteomes" id="UP001589647">
    <property type="component" value="Unassembled WGS sequence"/>
</dbReference>
<dbReference type="InterPro" id="IPR006153">
    <property type="entry name" value="Cation/H_exchanger_TM"/>
</dbReference>
<dbReference type="Pfam" id="PF00999">
    <property type="entry name" value="Na_H_Exchanger"/>
    <property type="match status" value="1"/>
</dbReference>
<feature type="transmembrane region" description="Helical" evidence="8">
    <location>
        <begin position="236"/>
        <end position="254"/>
    </location>
</feature>
<feature type="transmembrane region" description="Helical" evidence="8">
    <location>
        <begin position="137"/>
        <end position="160"/>
    </location>
</feature>
<feature type="transmembrane region" description="Helical" evidence="8">
    <location>
        <begin position="326"/>
        <end position="349"/>
    </location>
</feature>
<keyword evidence="5" id="KW-0406">Ion transport</keyword>
<reference evidence="10 11" key="1">
    <citation type="submission" date="2024-09" db="EMBL/GenBank/DDBJ databases">
        <authorList>
            <person name="Sun Q."/>
            <person name="Mori K."/>
        </authorList>
    </citation>
    <scope>NUCLEOTIDE SEQUENCE [LARGE SCALE GENOMIC DNA]</scope>
    <source>
        <strain evidence="10 11">CCM 3426</strain>
    </source>
</reference>
<feature type="transmembrane region" description="Helical" evidence="8">
    <location>
        <begin position="101"/>
        <end position="125"/>
    </location>
</feature>
<evidence type="ECO:0000256" key="1">
    <source>
        <dbReference type="ARBA" id="ARBA00004141"/>
    </source>
</evidence>
<dbReference type="RefSeq" id="WP_189648468.1">
    <property type="nucleotide sequence ID" value="NZ_BMRC01000007.1"/>
</dbReference>
<evidence type="ECO:0000256" key="4">
    <source>
        <dbReference type="ARBA" id="ARBA00022989"/>
    </source>
</evidence>
<feature type="transmembrane region" description="Helical" evidence="8">
    <location>
        <begin position="203"/>
        <end position="224"/>
    </location>
</feature>
<dbReference type="Gene3D" id="1.20.1530.20">
    <property type="match status" value="1"/>
</dbReference>
<feature type="transmembrane region" description="Helical" evidence="8">
    <location>
        <begin position="6"/>
        <end position="26"/>
    </location>
</feature>
<dbReference type="PANTHER" id="PTHR32468">
    <property type="entry name" value="CATION/H + ANTIPORTER"/>
    <property type="match status" value="1"/>
</dbReference>
<comment type="subcellular location">
    <subcellularLocation>
        <location evidence="1">Membrane</location>
        <topology evidence="1">Multi-pass membrane protein</topology>
    </subcellularLocation>
</comment>
<keyword evidence="2" id="KW-0813">Transport</keyword>
<evidence type="ECO:0000313" key="10">
    <source>
        <dbReference type="EMBL" id="MFB9208147.1"/>
    </source>
</evidence>
<keyword evidence="4 8" id="KW-1133">Transmembrane helix</keyword>
<dbReference type="PANTHER" id="PTHR32468:SF0">
    <property type="entry name" value="K(+)_H(+) ANTIPORTER 1"/>
    <property type="match status" value="1"/>
</dbReference>
<feature type="transmembrane region" description="Helical" evidence="8">
    <location>
        <begin position="172"/>
        <end position="197"/>
    </location>
</feature>
<evidence type="ECO:0000313" key="11">
    <source>
        <dbReference type="Proteomes" id="UP001589647"/>
    </source>
</evidence>
<organism evidence="10 11">
    <name type="scientific">Nonomuraea spiralis</name>
    <dbReference type="NCBI Taxonomy" id="46182"/>
    <lineage>
        <taxon>Bacteria</taxon>
        <taxon>Bacillati</taxon>
        <taxon>Actinomycetota</taxon>
        <taxon>Actinomycetes</taxon>
        <taxon>Streptosporangiales</taxon>
        <taxon>Streptosporangiaceae</taxon>
        <taxon>Nonomuraea</taxon>
    </lineage>
</organism>
<feature type="transmembrane region" description="Helical" evidence="8">
    <location>
        <begin position="387"/>
        <end position="414"/>
    </location>
</feature>